<evidence type="ECO:0000313" key="5">
    <source>
        <dbReference type="EMBL" id="KAF6227724.1"/>
    </source>
</evidence>
<dbReference type="Pfam" id="PF20639">
    <property type="entry name" value="Rrn6_K-rich"/>
    <property type="match status" value="1"/>
</dbReference>
<organism evidence="5 6">
    <name type="scientific">Letharia columbiana</name>
    <dbReference type="NCBI Taxonomy" id="112416"/>
    <lineage>
        <taxon>Eukaryota</taxon>
        <taxon>Fungi</taxon>
        <taxon>Dikarya</taxon>
        <taxon>Ascomycota</taxon>
        <taxon>Pezizomycotina</taxon>
        <taxon>Lecanoromycetes</taxon>
        <taxon>OSLEUM clade</taxon>
        <taxon>Lecanoromycetidae</taxon>
        <taxon>Lecanorales</taxon>
        <taxon>Lecanorineae</taxon>
        <taxon>Parmeliaceae</taxon>
        <taxon>Letharia</taxon>
    </lineage>
</organism>
<name>A0A8H6CQP2_9LECA</name>
<dbReference type="InterPro" id="IPR048535">
    <property type="entry name" value="RRN6_beta-prop"/>
</dbReference>
<evidence type="ECO:0000259" key="2">
    <source>
        <dbReference type="Pfam" id="PF10214"/>
    </source>
</evidence>
<dbReference type="PANTHER" id="PTHR28221:SF2">
    <property type="entry name" value="RNA POLYMERASE I-SPECIFIC TRANSCRIPTION INITIATION FACTOR RRN6"/>
    <property type="match status" value="1"/>
</dbReference>
<dbReference type="GO" id="GO:0070860">
    <property type="term" value="C:RNA polymerase I core factor complex"/>
    <property type="evidence" value="ECO:0007669"/>
    <property type="project" value="TreeGrafter"/>
</dbReference>
<feature type="domain" description="RRN6 helical bundle" evidence="4">
    <location>
        <begin position="596"/>
        <end position="789"/>
    </location>
</feature>
<protein>
    <recommendedName>
        <fullName evidence="7">RNA polymerase I-specific transcription initiation factor RRN6-like protein</fullName>
    </recommendedName>
</protein>
<evidence type="ECO:0000313" key="6">
    <source>
        <dbReference type="Proteomes" id="UP000578531"/>
    </source>
</evidence>
<proteinExistence type="predicted"/>
<feature type="compositionally biased region" description="Polar residues" evidence="1">
    <location>
        <begin position="962"/>
        <end position="971"/>
    </location>
</feature>
<evidence type="ECO:0000259" key="3">
    <source>
        <dbReference type="Pfam" id="PF20639"/>
    </source>
</evidence>
<feature type="domain" description="RRN6 beta-propeller" evidence="2">
    <location>
        <begin position="104"/>
        <end position="483"/>
    </location>
</feature>
<dbReference type="Proteomes" id="UP000578531">
    <property type="component" value="Unassembled WGS sequence"/>
</dbReference>
<dbReference type="AlphaFoldDB" id="A0A8H6CQP2"/>
<dbReference type="Pfam" id="PF20640">
    <property type="entry name" value="Rrn6_HB"/>
    <property type="match status" value="1"/>
</dbReference>
<dbReference type="Pfam" id="PF10214">
    <property type="entry name" value="Rrn6_beta-prop"/>
    <property type="match status" value="1"/>
</dbReference>
<dbReference type="OrthoDB" id="4090074at2759"/>
<feature type="compositionally biased region" description="Low complexity" evidence="1">
    <location>
        <begin position="872"/>
        <end position="882"/>
    </location>
</feature>
<sequence>MSEARPLDLNYGHFGEPSYDSENHEWHFPRQPGRTRELKLIGQPVRALQSPLLGRTAHIQSATERAQNIKDITHQYPELLPASSLLPALAQVSEVIEDVTSSHDPTVSELLAFGEAVDLDNIGHRSERLPIAAVAGGDAGEAVRLVLLNHEKLGWEESKNLRLSAFSAKGGEEGWWSGNGSPIQQLVFGEAEGRPSSWLAVRCHGAVSVLRPQLRRTADMLPFAHAASNHNPSSRLNVNHIVTLPIHQVNDAPYSDIAFNPWYNQQIATVDQKGGWALWDIEKKEKQARGKKVWTVQKIRDGGLLGGLPEGETLTSSVADGWGTVLWAGDLSTIVVARRRMLAVYGIAGKPRRLVAPSLVSTTTSEWILDVKRSSKDSTHVFVITTFSIFWLQIAGSAGNRKGEEVAAGAKCLLSWRHFRDPEDISLRLRVAEDSESGDRDDDRETTLVLLYSRLTGLANAFTFRYARSLSNLAPSASDLYLLPLPKDAPDIMASRANHHGSHRSSRISAIILKAIKYESPKGSIVSGLGQTYLENDVAFYQLSLLTNDLALSECLYAEVQTDFKAELYPPNKISRSEIARTPAKVFSDFFVPNGFVDGDYEDSPHNGIAEKDSDVESRANLAISKEDPCTLNFEWLENEIHSTLTEAPPAAAFHEVLDLLRNEVEDKAALGVPTMETLLRIVNASVSVLDLDKASGDFIDFLDDIKQLTFECESGKNTDEERQLMVSTILTLTLRAGLGIRNTAELSSIYETLIQTWIVPLSRRIPGRVRIALEKLLRDMAGNICLASYAMHIGLGTRSKDDEDQTQSLEAGARFVLPVRRRTSATSLGKGKERSDAVPSPPPASSQMSEDAGFMPLSAFAALPTPEPTPSLRSRSSVSSLAGSEDPASQRLRVYASLTPQPALPEKLANLLDHWQVGGDPAKYDWEAAQQATVTEDESEYDSQGRQRRRAEKRPKRQRENTAGPTSQPTPKRLGGSQPQQGQDTQDMQGSSQQTERVVTMSQVESGKFGGRPAKNRKLKVKARPAGFK</sequence>
<feature type="compositionally biased region" description="Low complexity" evidence="1">
    <location>
        <begin position="976"/>
        <end position="996"/>
    </location>
</feature>
<comment type="caution">
    <text evidence="5">The sequence shown here is derived from an EMBL/GenBank/DDBJ whole genome shotgun (WGS) entry which is preliminary data.</text>
</comment>
<dbReference type="RefSeq" id="XP_037159215.1">
    <property type="nucleotide sequence ID" value="XM_037313927.1"/>
</dbReference>
<feature type="compositionally biased region" description="Basic residues" evidence="1">
    <location>
        <begin position="1015"/>
        <end position="1024"/>
    </location>
</feature>
<gene>
    <name evidence="5" type="ORF">HO173_012054</name>
</gene>
<dbReference type="GO" id="GO:0001179">
    <property type="term" value="F:RNA polymerase I general transcription initiation factor binding"/>
    <property type="evidence" value="ECO:0007669"/>
    <property type="project" value="TreeGrafter"/>
</dbReference>
<evidence type="ECO:0008006" key="7">
    <source>
        <dbReference type="Google" id="ProtNLM"/>
    </source>
</evidence>
<feature type="domain" description="RRN6 K-rich C-terminal" evidence="3">
    <location>
        <begin position="910"/>
        <end position="1029"/>
    </location>
</feature>
<reference evidence="5 6" key="1">
    <citation type="journal article" date="2020" name="Genomics">
        <title>Complete, high-quality genomes from long-read metagenomic sequencing of two wolf lichen thalli reveals enigmatic genome architecture.</title>
        <authorList>
            <person name="McKenzie S.K."/>
            <person name="Walston R.F."/>
            <person name="Allen J.L."/>
        </authorList>
    </citation>
    <scope>NUCLEOTIDE SEQUENCE [LARGE SCALE GENOMIC DNA]</scope>
    <source>
        <strain evidence="5">WasteWater2</strain>
    </source>
</reference>
<feature type="region of interest" description="Disordered" evidence="1">
    <location>
        <begin position="824"/>
        <end position="889"/>
    </location>
</feature>
<feature type="compositionally biased region" description="Polar residues" evidence="1">
    <location>
        <begin position="997"/>
        <end position="1006"/>
    </location>
</feature>
<keyword evidence="6" id="KW-1185">Reference proteome</keyword>
<feature type="compositionally biased region" description="Basic residues" evidence="1">
    <location>
        <begin position="947"/>
        <end position="958"/>
    </location>
</feature>
<dbReference type="InterPro" id="IPR048537">
    <property type="entry name" value="RRN6_HB"/>
</dbReference>
<dbReference type="GO" id="GO:0001163">
    <property type="term" value="F:RNA polymerase I transcription regulatory region sequence-specific DNA binding"/>
    <property type="evidence" value="ECO:0007669"/>
    <property type="project" value="TreeGrafter"/>
</dbReference>
<feature type="region of interest" description="Disordered" evidence="1">
    <location>
        <begin position="930"/>
        <end position="1030"/>
    </location>
</feature>
<evidence type="ECO:0000256" key="1">
    <source>
        <dbReference type="SAM" id="MobiDB-lite"/>
    </source>
</evidence>
<dbReference type="InterPro" id="IPR019350">
    <property type="entry name" value="RNA_pol_I-sp_TIF_RRN6-like"/>
</dbReference>
<accession>A0A8H6CQP2</accession>
<dbReference type="InterPro" id="IPR048536">
    <property type="entry name" value="Rrn6_K-rich"/>
</dbReference>
<dbReference type="EMBL" id="JACCJC010000082">
    <property type="protein sequence ID" value="KAF6227724.1"/>
    <property type="molecule type" value="Genomic_DNA"/>
</dbReference>
<dbReference type="GeneID" id="59293691"/>
<dbReference type="PANTHER" id="PTHR28221">
    <property type="entry name" value="RNA POLYMERASE I-SPECIFIC TRANSCRIPTION INITIATION FACTOR RRN6"/>
    <property type="match status" value="1"/>
</dbReference>
<dbReference type="GO" id="GO:0042790">
    <property type="term" value="P:nucleolar large rRNA transcription by RNA polymerase I"/>
    <property type="evidence" value="ECO:0007669"/>
    <property type="project" value="TreeGrafter"/>
</dbReference>
<evidence type="ECO:0000259" key="4">
    <source>
        <dbReference type="Pfam" id="PF20640"/>
    </source>
</evidence>